<reference evidence="1 2" key="1">
    <citation type="submission" date="2023-07" db="EMBL/GenBank/DDBJ databases">
        <title>Comparative genomics of wheat-associated soil bacteria to identify genetic determinants of phenazine resistance.</title>
        <authorList>
            <person name="Mouncey N."/>
        </authorList>
    </citation>
    <scope>NUCLEOTIDE SEQUENCE [LARGE SCALE GENOMIC DNA]</scope>
    <source>
        <strain evidence="1 2">V2I4</strain>
    </source>
</reference>
<organism evidence="1 2">
    <name type="scientific">Streptomyces umbrinus</name>
    <dbReference type="NCBI Taxonomy" id="67370"/>
    <lineage>
        <taxon>Bacteria</taxon>
        <taxon>Bacillati</taxon>
        <taxon>Actinomycetota</taxon>
        <taxon>Actinomycetes</taxon>
        <taxon>Kitasatosporales</taxon>
        <taxon>Streptomycetaceae</taxon>
        <taxon>Streptomyces</taxon>
        <taxon>Streptomyces phaeochromogenes group</taxon>
    </lineage>
</organism>
<protein>
    <recommendedName>
        <fullName evidence="3">Transposase</fullName>
    </recommendedName>
</protein>
<proteinExistence type="predicted"/>
<sequence>MRVQPEIAKAPRAKHHRQITIRNEFNRRDRQRQQAINAVDRARVWRILVRDTTAYLKRSDVEPTTTLPGHGEAWSETLDIGDLARWLAPLLYKRLMVPPKVWHMVWDDAAAEATRGELAPLHIDLTEWWFGHYGPAADTVTESEMRHRRGGYSSGSFV</sequence>
<evidence type="ECO:0008006" key="3">
    <source>
        <dbReference type="Google" id="ProtNLM"/>
    </source>
</evidence>
<evidence type="ECO:0000313" key="1">
    <source>
        <dbReference type="EMBL" id="MDQ1033182.1"/>
    </source>
</evidence>
<accession>A0ABU0TBL0</accession>
<name>A0ABU0TBL0_9ACTN</name>
<gene>
    <name evidence="1" type="ORF">QF035_010764</name>
</gene>
<evidence type="ECO:0000313" key="2">
    <source>
        <dbReference type="Proteomes" id="UP001230328"/>
    </source>
</evidence>
<keyword evidence="2" id="KW-1185">Reference proteome</keyword>
<dbReference type="EMBL" id="JAUSZI010000002">
    <property type="protein sequence ID" value="MDQ1033182.1"/>
    <property type="molecule type" value="Genomic_DNA"/>
</dbReference>
<dbReference type="Proteomes" id="UP001230328">
    <property type="component" value="Unassembled WGS sequence"/>
</dbReference>
<comment type="caution">
    <text evidence="1">The sequence shown here is derived from an EMBL/GenBank/DDBJ whole genome shotgun (WGS) entry which is preliminary data.</text>
</comment>
<dbReference type="RefSeq" id="WP_307530343.1">
    <property type="nucleotide sequence ID" value="NZ_JAUSZI010000002.1"/>
</dbReference>